<sequence length="67" mass="7345">MLPPKGCDFILAHEIEIVRHLDLAGHEAKTPGLATRGSIHRDDLHHRLASLGDDERLAFGRPVDEAG</sequence>
<accession>A0ABP8GTZ2</accession>
<comment type="caution">
    <text evidence="1">The sequence shown here is derived from an EMBL/GenBank/DDBJ whole genome shotgun (WGS) entry which is preliminary data.</text>
</comment>
<proteinExistence type="predicted"/>
<organism evidence="1 2">
    <name type="scientific">Pigmentiphaga soli</name>
    <dbReference type="NCBI Taxonomy" id="1007095"/>
    <lineage>
        <taxon>Bacteria</taxon>
        <taxon>Pseudomonadati</taxon>
        <taxon>Pseudomonadota</taxon>
        <taxon>Betaproteobacteria</taxon>
        <taxon>Burkholderiales</taxon>
        <taxon>Alcaligenaceae</taxon>
        <taxon>Pigmentiphaga</taxon>
    </lineage>
</organism>
<dbReference type="EMBL" id="BAABFO010000006">
    <property type="protein sequence ID" value="GAA4329836.1"/>
    <property type="molecule type" value="Genomic_DNA"/>
</dbReference>
<evidence type="ECO:0000313" key="2">
    <source>
        <dbReference type="Proteomes" id="UP001501671"/>
    </source>
</evidence>
<keyword evidence="2" id="KW-1185">Reference proteome</keyword>
<dbReference type="Proteomes" id="UP001501671">
    <property type="component" value="Unassembled WGS sequence"/>
</dbReference>
<protein>
    <submittedName>
        <fullName evidence="1">Uncharacterized protein</fullName>
    </submittedName>
</protein>
<name>A0ABP8GTZ2_9BURK</name>
<gene>
    <name evidence="1" type="ORF">GCM10023144_17050</name>
</gene>
<reference evidence="2" key="1">
    <citation type="journal article" date="2019" name="Int. J. Syst. Evol. Microbiol.">
        <title>The Global Catalogue of Microorganisms (GCM) 10K type strain sequencing project: providing services to taxonomists for standard genome sequencing and annotation.</title>
        <authorList>
            <consortium name="The Broad Institute Genomics Platform"/>
            <consortium name="The Broad Institute Genome Sequencing Center for Infectious Disease"/>
            <person name="Wu L."/>
            <person name="Ma J."/>
        </authorList>
    </citation>
    <scope>NUCLEOTIDE SEQUENCE [LARGE SCALE GENOMIC DNA]</scope>
    <source>
        <strain evidence="2">JCM 17666</strain>
    </source>
</reference>
<evidence type="ECO:0000313" key="1">
    <source>
        <dbReference type="EMBL" id="GAA4329836.1"/>
    </source>
</evidence>